<dbReference type="PROSITE" id="PS51257">
    <property type="entry name" value="PROKAR_LIPOPROTEIN"/>
    <property type="match status" value="1"/>
</dbReference>
<keyword evidence="2" id="KW-1185">Reference proteome</keyword>
<dbReference type="OrthoDB" id="1121673at2"/>
<name>H2BUM8_GILLR</name>
<accession>H2BUM8</accession>
<dbReference type="Proteomes" id="UP000003844">
    <property type="component" value="Unassembled WGS sequence"/>
</dbReference>
<dbReference type="HOGENOM" id="CLU_1048910_0_0_10"/>
<sequence>MNFQKILSVCFLVLVFLGCSKDDSSFEERNSGVNKSANLRTLGASANELLSDEKFTSIRIEMVYVPGYEPSQKTLDNLVDFLSKRTFKPDGVSITTRAVATSGKAPFKIEEIVEIEAEERLLFNAGDEIAVYIYFADGSNEGDSNTKVILGSAYRNTSMVIYGETLKTIARRINAPDKSTVESTVVNHEFGHLFGLVDLGSPMQVNHQDSESEAHCNVEDCLMMANVSFGIGILETTEDNQIPQLEDLCIRDLQANGGR</sequence>
<evidence type="ECO:0008006" key="3">
    <source>
        <dbReference type="Google" id="ProtNLM"/>
    </source>
</evidence>
<organism evidence="1 2">
    <name type="scientific">Gillisia limnaea (strain DSM 15749 / LMG 21470 / R-8282)</name>
    <dbReference type="NCBI Taxonomy" id="865937"/>
    <lineage>
        <taxon>Bacteria</taxon>
        <taxon>Pseudomonadati</taxon>
        <taxon>Bacteroidota</taxon>
        <taxon>Flavobacteriia</taxon>
        <taxon>Flavobacteriales</taxon>
        <taxon>Flavobacteriaceae</taxon>
        <taxon>Gillisia</taxon>
    </lineage>
</organism>
<dbReference type="InterPro" id="IPR024079">
    <property type="entry name" value="MetalloPept_cat_dom_sf"/>
</dbReference>
<dbReference type="RefSeq" id="WP_006988005.1">
    <property type="nucleotide sequence ID" value="NZ_JH594606.1"/>
</dbReference>
<dbReference type="GO" id="GO:0008237">
    <property type="term" value="F:metallopeptidase activity"/>
    <property type="evidence" value="ECO:0007669"/>
    <property type="project" value="InterPro"/>
</dbReference>
<reference evidence="2" key="1">
    <citation type="journal article" date="2012" name="Stand. Genomic Sci.">
        <title>Genome sequence of the Antarctic rhodopsins-containing flavobacterium Gillisia limnaea type strain (R-8282(T)).</title>
        <authorList>
            <person name="Riedel T."/>
            <person name="Held B."/>
            <person name="Nolan M."/>
            <person name="Lucas S."/>
            <person name="Lapidus A."/>
            <person name="Tice H."/>
            <person name="Del Rio T.G."/>
            <person name="Cheng J.F."/>
            <person name="Han C."/>
            <person name="Tapia R."/>
            <person name="Goodwin L.A."/>
            <person name="Pitluck S."/>
            <person name="Liolios K."/>
            <person name="Mavromatis K."/>
            <person name="Pagani I."/>
            <person name="Ivanova N."/>
            <person name="Mikhailova N."/>
            <person name="Pati A."/>
            <person name="Chen A."/>
            <person name="Palaniappan K."/>
            <person name="Land M."/>
            <person name="Rohde M."/>
            <person name="Tindall B.J."/>
            <person name="Detter J.C."/>
            <person name="Goker M."/>
            <person name="Bristow J."/>
            <person name="Eisen J.A."/>
            <person name="Markowitz V."/>
            <person name="Hugenholtz P."/>
            <person name="Kyrpides N.C."/>
            <person name="Klenk H.P."/>
            <person name="Woyke T."/>
        </authorList>
    </citation>
    <scope>NUCLEOTIDE SEQUENCE [LARGE SCALE GENOMIC DNA]</scope>
    <source>
        <strain evidence="2">DSM 15749 / LMG 21470 / R-8282</strain>
    </source>
</reference>
<evidence type="ECO:0000313" key="2">
    <source>
        <dbReference type="Proteomes" id="UP000003844"/>
    </source>
</evidence>
<gene>
    <name evidence="1" type="ORF">Gilli_0998</name>
</gene>
<dbReference type="AlphaFoldDB" id="H2BUM8"/>
<dbReference type="EMBL" id="JH594606">
    <property type="protein sequence ID" value="EHQ01683.1"/>
    <property type="molecule type" value="Genomic_DNA"/>
</dbReference>
<proteinExistence type="predicted"/>
<dbReference type="SUPFAM" id="SSF55486">
    <property type="entry name" value="Metalloproteases ('zincins'), catalytic domain"/>
    <property type="match status" value="1"/>
</dbReference>
<dbReference type="STRING" id="865937.Gilli_0998"/>
<protein>
    <recommendedName>
        <fullName evidence="3">Membrane metalloprotease</fullName>
    </recommendedName>
</protein>
<evidence type="ECO:0000313" key="1">
    <source>
        <dbReference type="EMBL" id="EHQ01683.1"/>
    </source>
</evidence>
<dbReference type="Gene3D" id="3.40.390.10">
    <property type="entry name" value="Collagenase (Catalytic Domain)"/>
    <property type="match status" value="1"/>
</dbReference>
<dbReference type="eggNOG" id="COG1913">
    <property type="taxonomic scope" value="Bacteria"/>
</dbReference>